<evidence type="ECO:0000313" key="4">
    <source>
        <dbReference type="EMBL" id="ACY96042.1"/>
    </source>
</evidence>
<feature type="coiled-coil region" evidence="1">
    <location>
        <begin position="570"/>
        <end position="604"/>
    </location>
</feature>
<dbReference type="STRING" id="471852.Tcur_0444"/>
<feature type="region of interest" description="Disordered" evidence="2">
    <location>
        <begin position="820"/>
        <end position="842"/>
    </location>
</feature>
<dbReference type="OrthoDB" id="3177877at2"/>
<accession>D1A2M2</accession>
<keyword evidence="5" id="KW-1185">Reference proteome</keyword>
<dbReference type="RefSeq" id="WP_012850826.1">
    <property type="nucleotide sequence ID" value="NC_013510.1"/>
</dbReference>
<feature type="compositionally biased region" description="Basic residues" evidence="2">
    <location>
        <begin position="402"/>
        <end position="411"/>
    </location>
</feature>
<proteinExistence type="predicted"/>
<dbReference type="InterPro" id="IPR038734">
    <property type="entry name" value="YhaN_AAA"/>
</dbReference>
<evidence type="ECO:0000256" key="2">
    <source>
        <dbReference type="SAM" id="MobiDB-lite"/>
    </source>
</evidence>
<name>D1A2M2_THECD</name>
<evidence type="ECO:0000256" key="1">
    <source>
        <dbReference type="SAM" id="Coils"/>
    </source>
</evidence>
<dbReference type="EMBL" id="CP001738">
    <property type="protein sequence ID" value="ACY96042.1"/>
    <property type="molecule type" value="Genomic_DNA"/>
</dbReference>
<dbReference type="Pfam" id="PF13514">
    <property type="entry name" value="AAA_27"/>
    <property type="match status" value="1"/>
</dbReference>
<dbReference type="PANTHER" id="PTHR41259">
    <property type="entry name" value="DOUBLE-STRAND BREAK REPAIR RAD50 ATPASE, PUTATIVE-RELATED"/>
    <property type="match status" value="1"/>
</dbReference>
<feature type="region of interest" description="Disordered" evidence="2">
    <location>
        <begin position="390"/>
        <end position="424"/>
    </location>
</feature>
<dbReference type="Proteomes" id="UP000001918">
    <property type="component" value="Chromosome"/>
</dbReference>
<dbReference type="PANTHER" id="PTHR41259:SF1">
    <property type="entry name" value="DOUBLE-STRAND BREAK REPAIR RAD50 ATPASE, PUTATIVE-RELATED"/>
    <property type="match status" value="1"/>
</dbReference>
<organism evidence="4 5">
    <name type="scientific">Thermomonospora curvata (strain ATCC 19995 / DSM 43183 / JCM 3096 / KCTC 9072 / NBRC 15933 / NCIMB 10081 / Henssen B9)</name>
    <dbReference type="NCBI Taxonomy" id="471852"/>
    <lineage>
        <taxon>Bacteria</taxon>
        <taxon>Bacillati</taxon>
        <taxon>Actinomycetota</taxon>
        <taxon>Actinomycetes</taxon>
        <taxon>Streptosporangiales</taxon>
        <taxon>Thermomonosporaceae</taxon>
        <taxon>Thermomonospora</taxon>
    </lineage>
</organism>
<sequence length="1149" mass="129581">MRILRYDLTAFGPFTGLSLDLAAPGVHLVVGPNEAGKSTARHALGQLLYGIDERTPYDFVHAKRDLRLGALIGRRDGGTLEIVRVKSRKAPLRTPDGDPIDQSVLSAVLGGIDRQTFTAEFALSSTELREGGKALVAGKGELSQALAASRSGLRLTRVQEAIKARMEELYKPRGTRPAINTKLRELKETNARKRKASLRPDDYLAREREVERARQELERLKKELLDLRADHLRLERLDQALPQLNRRRHLLEELDRIRAEGPLAPPDAAERFPHLMEELRQARRSEEQAGTRIENIDRQLAELHVDETLAAHADAIEALLQDMGAAQEAAERLEHLAGRAAERREEAAALLARVHPDAALADERRYRIPQAVREQARELGERRTALDAELRERRQARDDRHRKLQQARRRLAGLPPVPDDRPLRSALDAVPDDLLHRLTTTAAEVNRHRNRAAAIRERLGLPEDGAVAVPSREQVDAHRQEADRIANDRRNLADRIAELTERLEEQRLELEGLRAHDPPPTPEDLAAARARRDELWDGLPGTESEYLRAVRHADEIADRMFREAERVNRLRETRLAIERDERRLARLQADHDALASREAELEAAWRRLWEGYAGPVPPPEAAADALEEVRRLQETQREGDDAAALFEALADRAARHAARLRDLLDHPAGSDDPWTELPELQRLGRQRLEEWQETAAACAAAEEKVAAEEHELEEAEAACAHCERRLEEWRERWKRLLGEAGLPAGREPVGALADLDLLARAEEALADADRIDREAQEAERKVARFHEELTRLADRCGREVPADPAERRLLVRALHQDAKDNRDRAAERDRLRRDREEHRAERDQAAQAVALLQAELEELMRATGACSVEELDAAVRRRDRHTEQERKLKELTETIVCGPHSLEELMAEAAETDPVRLRADLEELSGRIEELESLRTRLQDTFTRSKAELDRLDGSAEAAQAAAEAETLGAALVEEAEEYLRLEIAHAILLECAETYRSAQQDPVLERAGHLFGELTRGRFSGVELDPDEDPPVIVARRSGGELLRVHQLSEATADQLYLALRLASLERYAQEDRALPFTVDDIFMTFDDARTRAALRVLDGMADRFQVIVFTHHEHLAALARQALPPGRVHVHTLPEYRPGELAPAAGA</sequence>
<reference evidence="4 5" key="1">
    <citation type="journal article" date="2011" name="Stand. Genomic Sci.">
        <title>Complete genome sequence of Thermomonospora curvata type strain (B9).</title>
        <authorList>
            <person name="Chertkov O."/>
            <person name="Sikorski J."/>
            <person name="Nolan M."/>
            <person name="Lapidus A."/>
            <person name="Lucas S."/>
            <person name="Del Rio T.G."/>
            <person name="Tice H."/>
            <person name="Cheng J.F."/>
            <person name="Goodwin L."/>
            <person name="Pitluck S."/>
            <person name="Liolios K."/>
            <person name="Ivanova N."/>
            <person name="Mavromatis K."/>
            <person name="Mikhailova N."/>
            <person name="Ovchinnikova G."/>
            <person name="Pati A."/>
            <person name="Chen A."/>
            <person name="Palaniappan K."/>
            <person name="Djao O.D."/>
            <person name="Land M."/>
            <person name="Hauser L."/>
            <person name="Chang Y.J."/>
            <person name="Jeffries C.D."/>
            <person name="Brettin T."/>
            <person name="Han C."/>
            <person name="Detter J.C."/>
            <person name="Rohde M."/>
            <person name="Goker M."/>
            <person name="Woyke T."/>
            <person name="Bristow J."/>
            <person name="Eisen J.A."/>
            <person name="Markowitz V."/>
            <person name="Hugenholtz P."/>
            <person name="Klenk H.P."/>
            <person name="Kyrpides N.C."/>
        </authorList>
    </citation>
    <scope>NUCLEOTIDE SEQUENCE [LARGE SCALE GENOMIC DNA]</scope>
    <source>
        <strain evidence="5">ATCC 19995 / DSM 43183 / JCM 3096 / KCTC 9072 / NBRC 15933 / NCIMB 10081 / Henssen B9</strain>
    </source>
</reference>
<dbReference type="HOGENOM" id="CLU_006135_0_0_11"/>
<dbReference type="Gene3D" id="3.40.50.300">
    <property type="entry name" value="P-loop containing nucleotide triphosphate hydrolases"/>
    <property type="match status" value="2"/>
</dbReference>
<feature type="coiled-coil region" evidence="1">
    <location>
        <begin position="921"/>
        <end position="948"/>
    </location>
</feature>
<feature type="coiled-coil region" evidence="1">
    <location>
        <begin position="698"/>
        <end position="732"/>
    </location>
</feature>
<dbReference type="eggNOG" id="COG4717">
    <property type="taxonomic scope" value="Bacteria"/>
</dbReference>
<dbReference type="AlphaFoldDB" id="D1A2M2"/>
<feature type="domain" description="YhaN AAA" evidence="3">
    <location>
        <begin position="1"/>
        <end position="203"/>
    </location>
</feature>
<feature type="coiled-coil region" evidence="1">
    <location>
        <begin position="316"/>
        <end position="346"/>
    </location>
</feature>
<feature type="compositionally biased region" description="Basic and acidic residues" evidence="2">
    <location>
        <begin position="390"/>
        <end position="401"/>
    </location>
</feature>
<feature type="coiled-coil region" evidence="1">
    <location>
        <begin position="758"/>
        <end position="795"/>
    </location>
</feature>
<keyword evidence="1" id="KW-0175">Coiled coil</keyword>
<feature type="coiled-coil region" evidence="1">
    <location>
        <begin position="475"/>
        <end position="516"/>
    </location>
</feature>
<dbReference type="KEGG" id="tcu:Tcur_0444"/>
<dbReference type="InterPro" id="IPR027417">
    <property type="entry name" value="P-loop_NTPase"/>
</dbReference>
<feature type="coiled-coil region" evidence="1">
    <location>
        <begin position="203"/>
        <end position="254"/>
    </location>
</feature>
<dbReference type="SUPFAM" id="SSF52540">
    <property type="entry name" value="P-loop containing nucleoside triphosphate hydrolases"/>
    <property type="match status" value="1"/>
</dbReference>
<evidence type="ECO:0000259" key="3">
    <source>
        <dbReference type="Pfam" id="PF13514"/>
    </source>
</evidence>
<evidence type="ECO:0000313" key="5">
    <source>
        <dbReference type="Proteomes" id="UP000001918"/>
    </source>
</evidence>
<gene>
    <name evidence="4" type="ordered locus">Tcur_0444</name>
</gene>
<dbReference type="eggNOG" id="COG0419">
    <property type="taxonomic scope" value="Bacteria"/>
</dbReference>
<protein>
    <recommendedName>
        <fullName evidence="3">YhaN AAA domain-containing protein</fullName>
    </recommendedName>
</protein>